<feature type="compositionally biased region" description="Low complexity" evidence="1">
    <location>
        <begin position="1"/>
        <end position="22"/>
    </location>
</feature>
<dbReference type="RefSeq" id="WP_310519978.1">
    <property type="nucleotide sequence ID" value="NZ_BAABBS010000003.1"/>
</dbReference>
<keyword evidence="3" id="KW-1185">Reference proteome</keyword>
<name>A0ABU1FIS1_9MICO</name>
<proteinExistence type="predicted"/>
<evidence type="ECO:0000313" key="2">
    <source>
        <dbReference type="EMBL" id="MDR5691356.1"/>
    </source>
</evidence>
<dbReference type="SUPFAM" id="SSF53041">
    <property type="entry name" value="Resolvase-like"/>
    <property type="match status" value="1"/>
</dbReference>
<organism evidence="2 3">
    <name type="scientific">Agromyces indicus</name>
    <dbReference type="NCBI Taxonomy" id="758919"/>
    <lineage>
        <taxon>Bacteria</taxon>
        <taxon>Bacillati</taxon>
        <taxon>Actinomycetota</taxon>
        <taxon>Actinomycetes</taxon>
        <taxon>Micrococcales</taxon>
        <taxon>Microbacteriaceae</taxon>
        <taxon>Agromyces</taxon>
    </lineage>
</organism>
<evidence type="ECO:0000313" key="3">
    <source>
        <dbReference type="Proteomes" id="UP001260072"/>
    </source>
</evidence>
<feature type="region of interest" description="Disordered" evidence="1">
    <location>
        <begin position="1"/>
        <end position="23"/>
    </location>
</feature>
<dbReference type="EMBL" id="JAVKGS010000001">
    <property type="protein sequence ID" value="MDR5691356.1"/>
    <property type="molecule type" value="Genomic_DNA"/>
</dbReference>
<dbReference type="InterPro" id="IPR036162">
    <property type="entry name" value="Resolvase-like_N_sf"/>
</dbReference>
<sequence length="165" mass="18254">MADHTSGSTTDAAATPAATGAARLAHEPGHHAIGCPECFEELQRNRDWWKARPEGSRLVGLVVPRDDMPPILEQRTDLTRFGVQILDFRYPTPDAPESWEQRLARLFETLRAGDVLVVVNERALGRTPDEVARTIRTLRRHDLVVKVLSHGAPHLEDARGEAAVG</sequence>
<evidence type="ECO:0000256" key="1">
    <source>
        <dbReference type="SAM" id="MobiDB-lite"/>
    </source>
</evidence>
<gene>
    <name evidence="2" type="ORF">RH861_04685</name>
</gene>
<reference evidence="3" key="1">
    <citation type="submission" date="2023-07" db="EMBL/GenBank/DDBJ databases">
        <title>Description of three actinobacteria isolated from air of manufacturing shop in a pharmaceutical factory.</title>
        <authorList>
            <person name="Zhang D.-F."/>
        </authorList>
    </citation>
    <scope>NUCLEOTIDE SEQUENCE [LARGE SCALE GENOMIC DNA]</scope>
    <source>
        <strain evidence="3">CCTCC AB 2011122</strain>
    </source>
</reference>
<comment type="caution">
    <text evidence="2">The sequence shown here is derived from an EMBL/GenBank/DDBJ whole genome shotgun (WGS) entry which is preliminary data.</text>
</comment>
<accession>A0ABU1FIS1</accession>
<protein>
    <submittedName>
        <fullName evidence="2">Dehydrogenase</fullName>
    </submittedName>
</protein>
<dbReference type="Proteomes" id="UP001260072">
    <property type="component" value="Unassembled WGS sequence"/>
</dbReference>